<keyword evidence="2" id="KW-1185">Reference proteome</keyword>
<dbReference type="EMBL" id="QXQB01000001">
    <property type="protein sequence ID" value="RJX40887.1"/>
    <property type="molecule type" value="Genomic_DNA"/>
</dbReference>
<reference evidence="1 2" key="1">
    <citation type="submission" date="2018-09" db="EMBL/GenBank/DDBJ databases">
        <title>Paenibacillus aracenensis nov. sp. isolated from a cave in southern Spain.</title>
        <authorList>
            <person name="Jurado V."/>
            <person name="Gutierrez-Patricio S."/>
            <person name="Gonzalez-Pimentel J.L."/>
            <person name="Miller A.Z."/>
            <person name="Laiz L."/>
            <person name="Saiz-Jimenez C."/>
        </authorList>
    </citation>
    <scope>NUCLEOTIDE SEQUENCE [LARGE SCALE GENOMIC DNA]</scope>
    <source>
        <strain evidence="1 2">JCM 19203</strain>
    </source>
</reference>
<gene>
    <name evidence="1" type="ORF">D3P09_02360</name>
</gene>
<evidence type="ECO:0000313" key="1">
    <source>
        <dbReference type="EMBL" id="RJX40887.1"/>
    </source>
</evidence>
<organism evidence="1 2">
    <name type="scientific">Paenibacillus pinisoli</name>
    <dbReference type="NCBI Taxonomy" id="1276110"/>
    <lineage>
        <taxon>Bacteria</taxon>
        <taxon>Bacillati</taxon>
        <taxon>Bacillota</taxon>
        <taxon>Bacilli</taxon>
        <taxon>Bacillales</taxon>
        <taxon>Paenibacillaceae</taxon>
        <taxon>Paenibacillus</taxon>
    </lineage>
</organism>
<proteinExistence type="predicted"/>
<dbReference type="Proteomes" id="UP000267798">
    <property type="component" value="Unassembled WGS sequence"/>
</dbReference>
<evidence type="ECO:0000313" key="2">
    <source>
        <dbReference type="Proteomes" id="UP000267798"/>
    </source>
</evidence>
<dbReference type="AlphaFoldDB" id="A0A3A6PI51"/>
<comment type="caution">
    <text evidence="1">The sequence shown here is derived from an EMBL/GenBank/DDBJ whole genome shotgun (WGS) entry which is preliminary data.</text>
</comment>
<sequence length="192" mass="22240">MNIIEIIINVSTIDSMYKSELFKTEGSIHELNNAIPASIIAMKLNMLLIILDVKESSLLYFTFNFSFLNTSGGSWLNSVNNSSISLNNFFCILFEMPRLKHLNIFDLIFKCVNHSKIIIMKQAKNEIIIVKYKINSPFCKNSESYFSYRQRWQVARTYRGFECEIFKISESTPILLIKLIEMGIELHKAGLF</sequence>
<name>A0A3A6PI51_9BACL</name>
<protein>
    <submittedName>
        <fullName evidence="1">Uncharacterized protein</fullName>
    </submittedName>
</protein>
<accession>A0A3A6PI51</accession>